<dbReference type="InterPro" id="IPR004255">
    <property type="entry name" value="O-acyltransferase_WSD1_N"/>
</dbReference>
<dbReference type="InterPro" id="IPR023213">
    <property type="entry name" value="CAT-like_dom_sf"/>
</dbReference>
<evidence type="ECO:0000256" key="6">
    <source>
        <dbReference type="ARBA" id="ARBA00022679"/>
    </source>
</evidence>
<dbReference type="PANTHER" id="PTHR31650:SF1">
    <property type="entry name" value="WAX ESTER SYNTHASE_DIACYLGLYCEROL ACYLTRANSFERASE 4-RELATED"/>
    <property type="match status" value="1"/>
</dbReference>
<dbReference type="GO" id="GO:0005886">
    <property type="term" value="C:plasma membrane"/>
    <property type="evidence" value="ECO:0007669"/>
    <property type="project" value="TreeGrafter"/>
</dbReference>
<evidence type="ECO:0000256" key="2">
    <source>
        <dbReference type="ARBA" id="ARBA00005189"/>
    </source>
</evidence>
<keyword evidence="14" id="KW-1185">Reference proteome</keyword>
<evidence type="ECO:0000256" key="3">
    <source>
        <dbReference type="ARBA" id="ARBA00009587"/>
    </source>
</evidence>
<reference evidence="14" key="1">
    <citation type="submission" date="2016-10" db="EMBL/GenBank/DDBJ databases">
        <authorList>
            <person name="Varghese N."/>
            <person name="Submissions S."/>
        </authorList>
    </citation>
    <scope>NUCLEOTIDE SEQUENCE [LARGE SCALE GENOMIC DNA]</scope>
    <source>
        <strain evidence="14">DSM 45419</strain>
    </source>
</reference>
<dbReference type="Proteomes" id="UP000198680">
    <property type="component" value="Unassembled WGS sequence"/>
</dbReference>
<feature type="domain" description="O-acyltransferase WSD1 C-terminal" evidence="12">
    <location>
        <begin position="296"/>
        <end position="438"/>
    </location>
</feature>
<evidence type="ECO:0000256" key="8">
    <source>
        <dbReference type="ARBA" id="ARBA00023098"/>
    </source>
</evidence>
<accession>A0A1G9NNE9</accession>
<protein>
    <recommendedName>
        <fullName evidence="4">diacylglycerol O-acyltransferase</fullName>
        <ecNumber evidence="4">2.3.1.20</ecNumber>
    </recommendedName>
</protein>
<keyword evidence="9 13" id="KW-0012">Acyltransferase</keyword>
<dbReference type="GO" id="GO:0001666">
    <property type="term" value="P:response to hypoxia"/>
    <property type="evidence" value="ECO:0007669"/>
    <property type="project" value="TreeGrafter"/>
</dbReference>
<dbReference type="GO" id="GO:0071731">
    <property type="term" value="P:response to nitric oxide"/>
    <property type="evidence" value="ECO:0007669"/>
    <property type="project" value="TreeGrafter"/>
</dbReference>
<evidence type="ECO:0000313" key="14">
    <source>
        <dbReference type="Proteomes" id="UP000198680"/>
    </source>
</evidence>
<dbReference type="EMBL" id="FNHE01000002">
    <property type="protein sequence ID" value="SDL87919.1"/>
    <property type="molecule type" value="Genomic_DNA"/>
</dbReference>
<dbReference type="GO" id="GO:0051701">
    <property type="term" value="P:biological process involved in interaction with host"/>
    <property type="evidence" value="ECO:0007669"/>
    <property type="project" value="TreeGrafter"/>
</dbReference>
<name>A0A1G9NNE9_9ACTN</name>
<keyword evidence="7" id="KW-0319">Glycerol metabolism</keyword>
<dbReference type="AlphaFoldDB" id="A0A1G9NNE9"/>
<dbReference type="OrthoDB" id="9810950at2"/>
<evidence type="ECO:0000259" key="11">
    <source>
        <dbReference type="Pfam" id="PF03007"/>
    </source>
</evidence>
<organism evidence="13 14">
    <name type="scientific">Geodermatophilus siccatus</name>
    <dbReference type="NCBI Taxonomy" id="1137991"/>
    <lineage>
        <taxon>Bacteria</taxon>
        <taxon>Bacillati</taxon>
        <taxon>Actinomycetota</taxon>
        <taxon>Actinomycetes</taxon>
        <taxon>Geodermatophilales</taxon>
        <taxon>Geodermatophilaceae</taxon>
        <taxon>Geodermatophilus</taxon>
    </lineage>
</organism>
<comment type="similarity">
    <text evidence="3">Belongs to the long-chain O-acyltransferase family.</text>
</comment>
<dbReference type="GO" id="GO:0004144">
    <property type="term" value="F:diacylglycerol O-acyltransferase activity"/>
    <property type="evidence" value="ECO:0007669"/>
    <property type="project" value="UniProtKB-EC"/>
</dbReference>
<evidence type="ECO:0000313" key="13">
    <source>
        <dbReference type="EMBL" id="SDL87919.1"/>
    </source>
</evidence>
<dbReference type="Pfam" id="PF03007">
    <property type="entry name" value="WS_DGAT_cat"/>
    <property type="match status" value="1"/>
</dbReference>
<comment type="pathway">
    <text evidence="2">Lipid metabolism.</text>
</comment>
<keyword evidence="6 13" id="KW-0808">Transferase</keyword>
<evidence type="ECO:0000256" key="5">
    <source>
        <dbReference type="ARBA" id="ARBA00022516"/>
    </source>
</evidence>
<dbReference type="SUPFAM" id="SSF52777">
    <property type="entry name" value="CoA-dependent acyltransferases"/>
    <property type="match status" value="2"/>
</dbReference>
<dbReference type="Pfam" id="PF06974">
    <property type="entry name" value="WS_DGAT_C"/>
    <property type="match status" value="1"/>
</dbReference>
<keyword evidence="5" id="KW-0444">Lipid biosynthesis</keyword>
<evidence type="ECO:0000256" key="10">
    <source>
        <dbReference type="ARBA" id="ARBA00048109"/>
    </source>
</evidence>
<keyword evidence="8" id="KW-0443">Lipid metabolism</keyword>
<dbReference type="EC" id="2.3.1.20" evidence="4"/>
<dbReference type="RefSeq" id="WP_091214858.1">
    <property type="nucleotide sequence ID" value="NZ_FNHE01000002.1"/>
</dbReference>
<comment type="pathway">
    <text evidence="1">Glycerolipid metabolism; triacylglycerol biosynthesis.</text>
</comment>
<dbReference type="InterPro" id="IPR045034">
    <property type="entry name" value="O-acyltransferase_WSD1-like"/>
</dbReference>
<dbReference type="Gene3D" id="3.30.559.10">
    <property type="entry name" value="Chloramphenicol acetyltransferase-like domain"/>
    <property type="match status" value="1"/>
</dbReference>
<dbReference type="GO" id="GO:0006071">
    <property type="term" value="P:glycerol metabolic process"/>
    <property type="evidence" value="ECO:0007669"/>
    <property type="project" value="UniProtKB-KW"/>
</dbReference>
<evidence type="ECO:0000256" key="4">
    <source>
        <dbReference type="ARBA" id="ARBA00013244"/>
    </source>
</evidence>
<dbReference type="STRING" id="1137991.SAMN05660642_01109"/>
<evidence type="ECO:0000256" key="7">
    <source>
        <dbReference type="ARBA" id="ARBA00022798"/>
    </source>
</evidence>
<sequence>MEGAGVPVDRASSADLAMRAIDTGGTVPMQFAAGLVLGPGCTPDDALGAVVAERLGRVPRLRQRLVGAPPGAGRPVWVDDPHPSTAAHVSVLRCPPPGDEQALLDLAAELVSTRLPADRPRWSATVVRGLPEGRTGVVVVLSHVLVDGVGGLALLASVVDGAGAPEPRAPRPRPSYRRLVAEAWGVRVRCLTRWRSGLSAVRDALRAGGGLHAPRAAPCSLLAPTGPHRRAAVVRVGLEALRRAAHRAGGTVNDALLVAVAGALGALLEGRGETVDPLAVTVVVSGRRSAAGSDLGNANTPLVVAVPVVGDPAERLRRFAGTVRAARAAATAPPLIALFGPVFRALAAAGGYSWFLAHQRRFHTLVSNVPGPDGRLTLAGRTVEAILPVAAGEAGNVTVSFDALSYAGTLAVTVMADRDRVPDLPVLTAALRAQFAALVEPAPVG</sequence>
<evidence type="ECO:0000256" key="9">
    <source>
        <dbReference type="ARBA" id="ARBA00023315"/>
    </source>
</evidence>
<feature type="domain" description="O-acyltransferase WSD1-like N-terminal" evidence="11">
    <location>
        <begin position="46"/>
        <end position="255"/>
    </location>
</feature>
<dbReference type="Gene3D" id="3.30.559.30">
    <property type="entry name" value="Nonribosomal peptide synthetase, condensation domain"/>
    <property type="match status" value="1"/>
</dbReference>
<dbReference type="InterPro" id="IPR009721">
    <property type="entry name" value="O-acyltransferase_WSD1_C"/>
</dbReference>
<dbReference type="PANTHER" id="PTHR31650">
    <property type="entry name" value="O-ACYLTRANSFERASE (WSD1-LIKE) FAMILY PROTEIN"/>
    <property type="match status" value="1"/>
</dbReference>
<proteinExistence type="inferred from homology"/>
<evidence type="ECO:0000259" key="12">
    <source>
        <dbReference type="Pfam" id="PF06974"/>
    </source>
</evidence>
<dbReference type="GO" id="GO:0019432">
    <property type="term" value="P:triglyceride biosynthetic process"/>
    <property type="evidence" value="ECO:0007669"/>
    <property type="project" value="UniProtKB-UniPathway"/>
</dbReference>
<comment type="catalytic activity">
    <reaction evidence="10">
        <text>an acyl-CoA + a 1,2-diacyl-sn-glycerol = a triacyl-sn-glycerol + CoA</text>
        <dbReference type="Rhea" id="RHEA:10868"/>
        <dbReference type="ChEBI" id="CHEBI:17815"/>
        <dbReference type="ChEBI" id="CHEBI:57287"/>
        <dbReference type="ChEBI" id="CHEBI:58342"/>
        <dbReference type="ChEBI" id="CHEBI:64615"/>
        <dbReference type="EC" id="2.3.1.20"/>
    </reaction>
</comment>
<evidence type="ECO:0000256" key="1">
    <source>
        <dbReference type="ARBA" id="ARBA00004771"/>
    </source>
</evidence>
<dbReference type="UniPathway" id="UPA00282"/>
<gene>
    <name evidence="13" type="ORF">SAMN05660642_01109</name>
</gene>